<sequence>MNIYEFAIDFEMINKDYYQECAKRTQDKNLKRIFNYLAAEERRHGEIVRALSRKEEVVDIESDILPKAKEVFEEIANDISVNSEQPSREDINVYRKAVEMERSSYNFYKDKAESISEVEVKEVFLKLAKEEKRHEIIMDNIVEHLERPDQWVESAEFNHLEDY</sequence>
<proteinExistence type="predicted"/>
<protein>
    <submittedName>
        <fullName evidence="2">Rubrerythrin</fullName>
    </submittedName>
</protein>
<dbReference type="GO" id="GO:0016491">
    <property type="term" value="F:oxidoreductase activity"/>
    <property type="evidence" value="ECO:0007669"/>
    <property type="project" value="InterPro"/>
</dbReference>
<dbReference type="CDD" id="cd01045">
    <property type="entry name" value="Ferritin_like_AB"/>
    <property type="match status" value="1"/>
</dbReference>
<dbReference type="GO" id="GO:0046872">
    <property type="term" value="F:metal ion binding"/>
    <property type="evidence" value="ECO:0007669"/>
    <property type="project" value="InterPro"/>
</dbReference>
<comment type="caution">
    <text evidence="2">The sequence shown here is derived from an EMBL/GenBank/DDBJ whole genome shotgun (WGS) entry which is preliminary data.</text>
</comment>
<accession>A0A4R8H0Z1</accession>
<dbReference type="RefSeq" id="WP_134114857.1">
    <property type="nucleotide sequence ID" value="NZ_SOEG01000003.1"/>
</dbReference>
<dbReference type="PANTHER" id="PTHR33531">
    <property type="entry name" value="RUBRERYTHRIN SUBFAMILY"/>
    <property type="match status" value="1"/>
</dbReference>
<name>A0A4R8H0Z1_9FIRM</name>
<dbReference type="SUPFAM" id="SSF47240">
    <property type="entry name" value="Ferritin-like"/>
    <property type="match status" value="1"/>
</dbReference>
<dbReference type="Gene3D" id="1.20.1260.10">
    <property type="match status" value="1"/>
</dbReference>
<dbReference type="Pfam" id="PF02915">
    <property type="entry name" value="Rubrerythrin"/>
    <property type="match status" value="1"/>
</dbReference>
<gene>
    <name evidence="2" type="ORF">C7959_10374</name>
</gene>
<dbReference type="AlphaFoldDB" id="A0A4R8H0Z1"/>
<organism evidence="2 3">
    <name type="scientific">Orenia marismortui</name>
    <dbReference type="NCBI Taxonomy" id="46469"/>
    <lineage>
        <taxon>Bacteria</taxon>
        <taxon>Bacillati</taxon>
        <taxon>Bacillota</taxon>
        <taxon>Clostridia</taxon>
        <taxon>Halanaerobiales</taxon>
        <taxon>Halobacteroidaceae</taxon>
        <taxon>Orenia</taxon>
    </lineage>
</organism>
<evidence type="ECO:0000313" key="2">
    <source>
        <dbReference type="EMBL" id="TDX53222.1"/>
    </source>
</evidence>
<dbReference type="EMBL" id="SOEG01000003">
    <property type="protein sequence ID" value="TDX53222.1"/>
    <property type="molecule type" value="Genomic_DNA"/>
</dbReference>
<feature type="domain" description="Rubrerythrin diiron-binding" evidence="1">
    <location>
        <begin position="5"/>
        <end position="137"/>
    </location>
</feature>
<dbReference type="InterPro" id="IPR009078">
    <property type="entry name" value="Ferritin-like_SF"/>
</dbReference>
<dbReference type="InterPro" id="IPR003251">
    <property type="entry name" value="Rr_diiron-bd_dom"/>
</dbReference>
<dbReference type="Proteomes" id="UP000295832">
    <property type="component" value="Unassembled WGS sequence"/>
</dbReference>
<keyword evidence="3" id="KW-1185">Reference proteome</keyword>
<evidence type="ECO:0000259" key="1">
    <source>
        <dbReference type="Pfam" id="PF02915"/>
    </source>
</evidence>
<dbReference type="InterPro" id="IPR012347">
    <property type="entry name" value="Ferritin-like"/>
</dbReference>
<evidence type="ECO:0000313" key="3">
    <source>
        <dbReference type="Proteomes" id="UP000295832"/>
    </source>
</evidence>
<dbReference type="STRING" id="926561.GCA_000379025_01752"/>
<reference evidence="2 3" key="1">
    <citation type="submission" date="2019-03" db="EMBL/GenBank/DDBJ databases">
        <title>Subsurface microbial communities from deep shales in Ohio and West Virginia, USA.</title>
        <authorList>
            <person name="Wrighton K."/>
        </authorList>
    </citation>
    <scope>NUCLEOTIDE SEQUENCE [LARGE SCALE GENOMIC DNA]</scope>
    <source>
        <strain evidence="2 3">MSL 6dP</strain>
    </source>
</reference>
<dbReference type="PANTHER" id="PTHR33531:SF7">
    <property type="entry name" value="HYPOTHETICAL MEMBRANE PROTEIN, CONSERVED"/>
    <property type="match status" value="1"/>
</dbReference>